<gene>
    <name evidence="2" type="ORF">HW566_14930</name>
</gene>
<evidence type="ECO:0000313" key="2">
    <source>
        <dbReference type="EMBL" id="QLD12959.1"/>
    </source>
</evidence>
<name>A0A7D5IRN3_9MICO</name>
<dbReference type="RefSeq" id="WP_178014194.1">
    <property type="nucleotide sequence ID" value="NZ_CP058316.1"/>
</dbReference>
<evidence type="ECO:0000256" key="1">
    <source>
        <dbReference type="SAM" id="MobiDB-lite"/>
    </source>
</evidence>
<feature type="compositionally biased region" description="Basic and acidic residues" evidence="1">
    <location>
        <begin position="8"/>
        <end position="17"/>
    </location>
</feature>
<proteinExistence type="predicted"/>
<organism evidence="2 3">
    <name type="scientific">Microbacterium oleivorans</name>
    <dbReference type="NCBI Taxonomy" id="273677"/>
    <lineage>
        <taxon>Bacteria</taxon>
        <taxon>Bacillati</taxon>
        <taxon>Actinomycetota</taxon>
        <taxon>Actinomycetes</taxon>
        <taxon>Micrococcales</taxon>
        <taxon>Microbacteriaceae</taxon>
        <taxon>Microbacterium</taxon>
    </lineage>
</organism>
<accession>A0A7D5IRN3</accession>
<sequence>MNDSSTPNHRDADDAHADNGAPTDAVSDEVKVDAARAGADSGDADDNTGFPQDPSISHP</sequence>
<feature type="region of interest" description="Disordered" evidence="1">
    <location>
        <begin position="1"/>
        <end position="59"/>
    </location>
</feature>
<reference evidence="2 3" key="1">
    <citation type="submission" date="2020-06" db="EMBL/GenBank/DDBJ databases">
        <authorList>
            <person name="Jo H."/>
        </authorList>
    </citation>
    <scope>NUCLEOTIDE SEQUENCE [LARGE SCALE GENOMIC DNA]</scope>
    <source>
        <strain evidence="2 3">I46</strain>
    </source>
</reference>
<protein>
    <submittedName>
        <fullName evidence="2">Uncharacterized protein</fullName>
    </submittedName>
</protein>
<dbReference type="EMBL" id="CP058316">
    <property type="protein sequence ID" value="QLD12959.1"/>
    <property type="molecule type" value="Genomic_DNA"/>
</dbReference>
<evidence type="ECO:0000313" key="3">
    <source>
        <dbReference type="Proteomes" id="UP000509638"/>
    </source>
</evidence>
<dbReference type="AlphaFoldDB" id="A0A7D5IRN3"/>
<dbReference type="Proteomes" id="UP000509638">
    <property type="component" value="Chromosome"/>
</dbReference>